<dbReference type="EMBL" id="GBXM01045719">
    <property type="protein sequence ID" value="JAH62858.1"/>
    <property type="molecule type" value="Transcribed_RNA"/>
</dbReference>
<dbReference type="AlphaFoldDB" id="A0A0E9UD41"/>
<accession>A0A0E9UD41</accession>
<feature type="compositionally biased region" description="Polar residues" evidence="1">
    <location>
        <begin position="17"/>
        <end position="34"/>
    </location>
</feature>
<organism evidence="2">
    <name type="scientific">Anguilla anguilla</name>
    <name type="common">European freshwater eel</name>
    <name type="synonym">Muraena anguilla</name>
    <dbReference type="NCBI Taxonomy" id="7936"/>
    <lineage>
        <taxon>Eukaryota</taxon>
        <taxon>Metazoa</taxon>
        <taxon>Chordata</taxon>
        <taxon>Craniata</taxon>
        <taxon>Vertebrata</taxon>
        <taxon>Euteleostomi</taxon>
        <taxon>Actinopterygii</taxon>
        <taxon>Neopterygii</taxon>
        <taxon>Teleostei</taxon>
        <taxon>Anguilliformes</taxon>
        <taxon>Anguillidae</taxon>
        <taxon>Anguilla</taxon>
    </lineage>
</organism>
<name>A0A0E9UD41_ANGAN</name>
<reference evidence="2" key="1">
    <citation type="submission" date="2014-11" db="EMBL/GenBank/DDBJ databases">
        <authorList>
            <person name="Amaro Gonzalez C."/>
        </authorList>
    </citation>
    <scope>NUCLEOTIDE SEQUENCE</scope>
</reference>
<protein>
    <submittedName>
        <fullName evidence="2">Uncharacterized protein</fullName>
    </submittedName>
</protein>
<feature type="region of interest" description="Disordered" evidence="1">
    <location>
        <begin position="15"/>
        <end position="34"/>
    </location>
</feature>
<sequence>MAIYTSSVQLGKFTPQDGISNNTVRSSRGLSREY</sequence>
<evidence type="ECO:0000256" key="1">
    <source>
        <dbReference type="SAM" id="MobiDB-lite"/>
    </source>
</evidence>
<evidence type="ECO:0000313" key="2">
    <source>
        <dbReference type="EMBL" id="JAH62858.1"/>
    </source>
</evidence>
<reference evidence="2" key="2">
    <citation type="journal article" date="2015" name="Fish Shellfish Immunol.">
        <title>Early steps in the European eel (Anguilla anguilla)-Vibrio vulnificus interaction in the gills: Role of the RtxA13 toxin.</title>
        <authorList>
            <person name="Callol A."/>
            <person name="Pajuelo D."/>
            <person name="Ebbesson L."/>
            <person name="Teles M."/>
            <person name="MacKenzie S."/>
            <person name="Amaro C."/>
        </authorList>
    </citation>
    <scope>NUCLEOTIDE SEQUENCE</scope>
</reference>
<proteinExistence type="predicted"/>